<dbReference type="STRING" id="549789.NIES30_11550"/>
<gene>
    <name evidence="2" type="ORF">NIES30_11550</name>
</gene>
<feature type="domain" description="ER-bound oxygenase mpaB/mpaB'/Rubber oxygenase catalytic" evidence="1">
    <location>
        <begin position="43"/>
        <end position="228"/>
    </location>
</feature>
<organism evidence="2 3">
    <name type="scientific">Phormidium tenue NIES-30</name>
    <dbReference type="NCBI Taxonomy" id="549789"/>
    <lineage>
        <taxon>Bacteria</taxon>
        <taxon>Bacillati</taxon>
        <taxon>Cyanobacteriota</taxon>
        <taxon>Cyanophyceae</taxon>
        <taxon>Oscillatoriophycideae</taxon>
        <taxon>Oscillatoriales</taxon>
        <taxon>Oscillatoriaceae</taxon>
        <taxon>Phormidium</taxon>
    </lineage>
</organism>
<dbReference type="InterPro" id="IPR046366">
    <property type="entry name" value="MPAB"/>
</dbReference>
<accession>A0A1U7J5Z8</accession>
<dbReference type="Proteomes" id="UP000185557">
    <property type="component" value="Unassembled WGS sequence"/>
</dbReference>
<sequence>MDRYATLRRIQSLDPERDHAEICCLLAGYEFPWDVTRALEVALLRTFCIPSVSALLDKTGEFRHHAQKRYDDTGIVVSEVLKHGYDSPRGDAFIQRMNAIHRHYAIGNRDFLYVLSTFVYEPIRWCDRFGWRPFCQQERLACYYFWRAIGDRMDIQDIPPTYAAFEQFNREFEAEQFAYAPTNQRVADATRHMLLSWFPAVTRPLVNWGLPCLLDPPLLAALGWQPVPVAVQQLANTALKARSRLLRRLPPRTEPDFFVDQSIRSYPKGYTLEDIGPEALRSRL</sequence>
<keyword evidence="3" id="KW-1185">Reference proteome</keyword>
<dbReference type="PANTHER" id="PTHR36124">
    <property type="match status" value="1"/>
</dbReference>
<evidence type="ECO:0000313" key="2">
    <source>
        <dbReference type="EMBL" id="OKH48123.1"/>
    </source>
</evidence>
<dbReference type="RefSeq" id="WP_073608577.1">
    <property type="nucleotide sequence ID" value="NZ_MRCG01000007.1"/>
</dbReference>
<dbReference type="PANTHER" id="PTHR36124:SF1">
    <property type="entry name" value="ER-BOUND OXYGENASE MPAB_MPAB'_RUBBER OXYGENASE CATALYTIC DOMAIN-CONTAINING PROTEIN"/>
    <property type="match status" value="1"/>
</dbReference>
<dbReference type="OrthoDB" id="9812943at2"/>
<protein>
    <recommendedName>
        <fullName evidence="1">ER-bound oxygenase mpaB/mpaB'/Rubber oxygenase catalytic domain-containing protein</fullName>
    </recommendedName>
</protein>
<dbReference type="EMBL" id="MRCG01000007">
    <property type="protein sequence ID" value="OKH48123.1"/>
    <property type="molecule type" value="Genomic_DNA"/>
</dbReference>
<name>A0A1U7J5Z8_9CYAN</name>
<evidence type="ECO:0000313" key="3">
    <source>
        <dbReference type="Proteomes" id="UP000185557"/>
    </source>
</evidence>
<dbReference type="AlphaFoldDB" id="A0A1U7J5Z8"/>
<proteinExistence type="predicted"/>
<dbReference type="Pfam" id="PF09995">
    <property type="entry name" value="MPAB_Lcp_cat"/>
    <property type="match status" value="1"/>
</dbReference>
<dbReference type="GO" id="GO:0016491">
    <property type="term" value="F:oxidoreductase activity"/>
    <property type="evidence" value="ECO:0007669"/>
    <property type="project" value="InterPro"/>
</dbReference>
<dbReference type="InterPro" id="IPR018713">
    <property type="entry name" value="MPAB/Lcp_cat_dom"/>
</dbReference>
<evidence type="ECO:0000259" key="1">
    <source>
        <dbReference type="Pfam" id="PF09995"/>
    </source>
</evidence>
<comment type="caution">
    <text evidence="2">The sequence shown here is derived from an EMBL/GenBank/DDBJ whole genome shotgun (WGS) entry which is preliminary data.</text>
</comment>
<reference evidence="2 3" key="1">
    <citation type="submission" date="2016-11" db="EMBL/GenBank/DDBJ databases">
        <title>Draft Genome Sequences of Nine Cyanobacterial Strains from Diverse Habitats.</title>
        <authorList>
            <person name="Zhu T."/>
            <person name="Hou S."/>
            <person name="Lu X."/>
            <person name="Hess W.R."/>
        </authorList>
    </citation>
    <scope>NUCLEOTIDE SEQUENCE [LARGE SCALE GENOMIC DNA]</scope>
    <source>
        <strain evidence="2 3">NIES-30</strain>
    </source>
</reference>